<protein>
    <submittedName>
        <fullName evidence="2">Uncharacterized protein</fullName>
    </submittedName>
</protein>
<evidence type="ECO:0000313" key="3">
    <source>
        <dbReference type="Proteomes" id="UP001214576"/>
    </source>
</evidence>
<evidence type="ECO:0000313" key="2">
    <source>
        <dbReference type="EMBL" id="KAI4547048.1"/>
    </source>
</evidence>
<comment type="caution">
    <text evidence="2">The sequence shown here is derived from an EMBL/GenBank/DDBJ whole genome shotgun (WGS) entry which is preliminary data.</text>
</comment>
<dbReference type="EMBL" id="JAKZEL010000002">
    <property type="protein sequence ID" value="KAI4547048.1"/>
    <property type="molecule type" value="Genomic_DNA"/>
</dbReference>
<reference evidence="2" key="1">
    <citation type="submission" date="2022-03" db="EMBL/GenBank/DDBJ databases">
        <title>Genomic analyses of argali, domestic sheep and their hybrids provide insights into chromosomal evolution, heterosis and genetic basis of agronomic traits.</title>
        <authorList>
            <person name="Li M."/>
        </authorList>
    </citation>
    <scope>NUCLEOTIDE SEQUENCE</scope>
    <source>
        <strain evidence="2">CAU-MHL-2022a</strain>
        <tissue evidence="2">Skin</tissue>
    </source>
</reference>
<keyword evidence="3" id="KW-1185">Reference proteome</keyword>
<name>A0AAD4YGK7_OVIAM</name>
<accession>A0AAD4YGK7</accession>
<dbReference type="Proteomes" id="UP001214576">
    <property type="component" value="Unassembled WGS sequence"/>
</dbReference>
<evidence type="ECO:0000256" key="1">
    <source>
        <dbReference type="SAM" id="MobiDB-lite"/>
    </source>
</evidence>
<proteinExistence type="predicted"/>
<feature type="region of interest" description="Disordered" evidence="1">
    <location>
        <begin position="60"/>
        <end position="138"/>
    </location>
</feature>
<gene>
    <name evidence="2" type="ORF">MG293_003603</name>
</gene>
<feature type="compositionally biased region" description="Basic and acidic residues" evidence="1">
    <location>
        <begin position="97"/>
        <end position="116"/>
    </location>
</feature>
<dbReference type="AlphaFoldDB" id="A0AAD4YGK7"/>
<sequence>MDIKDVTEVPRTMYQRRFLSITINRMNKAEGGERMKKTLLTQRLSSEKFRGKFLVAQEKTPHSIASRAHVQERSTVIKRRGKAPSSAFVRGASQQNRDADWTQRKWDVNRRGDEKGNPLQGGPRPGGSGQLLHRPSPRSQELYFIHIQALGQPELK</sequence>
<organism evidence="2 3">
    <name type="scientific">Ovis ammon polii</name>
    <dbReference type="NCBI Taxonomy" id="230172"/>
    <lineage>
        <taxon>Eukaryota</taxon>
        <taxon>Metazoa</taxon>
        <taxon>Chordata</taxon>
        <taxon>Craniata</taxon>
        <taxon>Vertebrata</taxon>
        <taxon>Euteleostomi</taxon>
        <taxon>Mammalia</taxon>
        <taxon>Eutheria</taxon>
        <taxon>Laurasiatheria</taxon>
        <taxon>Artiodactyla</taxon>
        <taxon>Ruminantia</taxon>
        <taxon>Pecora</taxon>
        <taxon>Bovidae</taxon>
        <taxon>Caprinae</taxon>
        <taxon>Ovis</taxon>
    </lineage>
</organism>